<protein>
    <submittedName>
        <fullName evidence="1">Uncharacterized protein</fullName>
    </submittedName>
</protein>
<dbReference type="Proteomes" id="UP000009886">
    <property type="component" value="Unassembled WGS sequence"/>
</dbReference>
<evidence type="ECO:0000313" key="2">
    <source>
        <dbReference type="Proteomes" id="UP000009886"/>
    </source>
</evidence>
<name>K9FAC0_PEND1</name>
<dbReference type="AlphaFoldDB" id="K9FAC0"/>
<sequence>MPLQVPVLLLFCGTQWKTCDCLYAEEENLYERDT</sequence>
<gene>
    <name evidence="1" type="ORF">PDIP_79750</name>
</gene>
<dbReference type="HOGENOM" id="CLU_3377284_0_0_1"/>
<organism evidence="1 2">
    <name type="scientific">Penicillium digitatum (strain Pd1 / CECT 20795)</name>
    <name type="common">Green mold</name>
    <dbReference type="NCBI Taxonomy" id="1170230"/>
    <lineage>
        <taxon>Eukaryota</taxon>
        <taxon>Fungi</taxon>
        <taxon>Dikarya</taxon>
        <taxon>Ascomycota</taxon>
        <taxon>Pezizomycotina</taxon>
        <taxon>Eurotiomycetes</taxon>
        <taxon>Eurotiomycetidae</taxon>
        <taxon>Eurotiales</taxon>
        <taxon>Aspergillaceae</taxon>
        <taxon>Penicillium</taxon>
    </lineage>
</organism>
<proteinExistence type="predicted"/>
<dbReference type="VEuPathDB" id="FungiDB:PDIP_79750"/>
<reference evidence="2" key="1">
    <citation type="journal article" date="2012" name="BMC Genomics">
        <title>Genome sequence of the necrotrophic fungus Penicillium digitatum, the main postharvest pathogen of citrus.</title>
        <authorList>
            <person name="Marcet-Houben M."/>
            <person name="Ballester A.-R."/>
            <person name="de la Fuente B."/>
            <person name="Harries E."/>
            <person name="Marcos J.F."/>
            <person name="Gonzalez-Candelas L."/>
            <person name="Gabaldon T."/>
        </authorList>
    </citation>
    <scope>NUCLEOTIDE SEQUENCE [LARGE SCALE GENOMIC DNA]</scope>
    <source>
        <strain evidence="2">Pd1 / CECT 20795</strain>
    </source>
</reference>
<comment type="caution">
    <text evidence="1">The sequence shown here is derived from an EMBL/GenBank/DDBJ whole genome shotgun (WGS) entry which is preliminary data.</text>
</comment>
<dbReference type="KEGG" id="pdp:PDIP_79750"/>
<evidence type="ECO:0000313" key="1">
    <source>
        <dbReference type="EMBL" id="EKV06350.1"/>
    </source>
</evidence>
<dbReference type="EMBL" id="AKCU01000481">
    <property type="protein sequence ID" value="EKV06350.1"/>
    <property type="molecule type" value="Genomic_DNA"/>
</dbReference>
<accession>K9FAC0</accession>